<evidence type="ECO:0000256" key="2">
    <source>
        <dbReference type="SAM" id="Phobius"/>
    </source>
</evidence>
<accession>A0A8J3Z176</accession>
<gene>
    <name evidence="3" type="ORF">Vau01_007290</name>
</gene>
<name>A0A8J3Z176_9ACTN</name>
<dbReference type="Proteomes" id="UP000612585">
    <property type="component" value="Unassembled WGS sequence"/>
</dbReference>
<keyword evidence="2" id="KW-1133">Transmembrane helix</keyword>
<evidence type="ECO:0000313" key="4">
    <source>
        <dbReference type="Proteomes" id="UP000612585"/>
    </source>
</evidence>
<feature type="transmembrane region" description="Helical" evidence="2">
    <location>
        <begin position="167"/>
        <end position="187"/>
    </location>
</feature>
<keyword evidence="2" id="KW-0812">Transmembrane</keyword>
<feature type="transmembrane region" description="Helical" evidence="2">
    <location>
        <begin position="138"/>
        <end position="155"/>
    </location>
</feature>
<reference evidence="3" key="1">
    <citation type="submission" date="2021-01" db="EMBL/GenBank/DDBJ databases">
        <title>Whole genome shotgun sequence of Virgisporangium aurantiacum NBRC 16421.</title>
        <authorList>
            <person name="Komaki H."/>
            <person name="Tamura T."/>
        </authorList>
    </citation>
    <scope>NUCLEOTIDE SEQUENCE</scope>
    <source>
        <strain evidence="3">NBRC 16421</strain>
    </source>
</reference>
<keyword evidence="2" id="KW-0472">Membrane</keyword>
<dbReference type="RefSeq" id="WP_203987152.1">
    <property type="nucleotide sequence ID" value="NZ_BOPG01000005.1"/>
</dbReference>
<protein>
    <submittedName>
        <fullName evidence="3">Uncharacterized protein</fullName>
    </submittedName>
</protein>
<sequence>MTERSDAADTPLSRWLARVRLKPIRPKPRMQARSQQQEVPKTPLERSQAAGVVNESGPLPAVEIASAGSTRPASQPLDDVTADPIHSRYNEAVADPTVVFVDEDDTDIDLGLFGRYRRWSRSRGIRDDSFHAAARSQLSFLCTSVLSGIAVSAAGEAFSEPTGHDLILLGGGTALLANLVGLGLNVWRLVAPRRR</sequence>
<proteinExistence type="predicted"/>
<dbReference type="AlphaFoldDB" id="A0A8J3Z176"/>
<organism evidence="3 4">
    <name type="scientific">Virgisporangium aurantiacum</name>
    <dbReference type="NCBI Taxonomy" id="175570"/>
    <lineage>
        <taxon>Bacteria</taxon>
        <taxon>Bacillati</taxon>
        <taxon>Actinomycetota</taxon>
        <taxon>Actinomycetes</taxon>
        <taxon>Micromonosporales</taxon>
        <taxon>Micromonosporaceae</taxon>
        <taxon>Virgisporangium</taxon>
    </lineage>
</organism>
<keyword evidence="4" id="KW-1185">Reference proteome</keyword>
<evidence type="ECO:0000313" key="3">
    <source>
        <dbReference type="EMBL" id="GIJ53213.1"/>
    </source>
</evidence>
<feature type="region of interest" description="Disordered" evidence="1">
    <location>
        <begin position="1"/>
        <end position="57"/>
    </location>
</feature>
<evidence type="ECO:0000256" key="1">
    <source>
        <dbReference type="SAM" id="MobiDB-lite"/>
    </source>
</evidence>
<dbReference type="EMBL" id="BOPG01000005">
    <property type="protein sequence ID" value="GIJ53213.1"/>
    <property type="molecule type" value="Genomic_DNA"/>
</dbReference>
<feature type="compositionally biased region" description="Basic residues" evidence="1">
    <location>
        <begin position="17"/>
        <end position="30"/>
    </location>
</feature>
<comment type="caution">
    <text evidence="3">The sequence shown here is derived from an EMBL/GenBank/DDBJ whole genome shotgun (WGS) entry which is preliminary data.</text>
</comment>